<dbReference type="Proteomes" id="UP001291999">
    <property type="component" value="Unassembled WGS sequence"/>
</dbReference>
<dbReference type="RefSeq" id="WP_172269165.1">
    <property type="nucleotide sequence ID" value="NZ_CP141058.1"/>
</dbReference>
<dbReference type="CDD" id="cd14748">
    <property type="entry name" value="PBP2_UgpB"/>
    <property type="match status" value="1"/>
</dbReference>
<dbReference type="PANTHER" id="PTHR43649">
    <property type="entry name" value="ARABINOSE-BINDING PROTEIN-RELATED"/>
    <property type="match status" value="1"/>
</dbReference>
<organism evidence="1 2">
    <name type="scientific">Nocardioides renjunii</name>
    <dbReference type="NCBI Taxonomy" id="3095075"/>
    <lineage>
        <taxon>Bacteria</taxon>
        <taxon>Bacillati</taxon>
        <taxon>Actinomycetota</taxon>
        <taxon>Actinomycetes</taxon>
        <taxon>Propionibacteriales</taxon>
        <taxon>Nocardioidaceae</taxon>
        <taxon>Nocardioides</taxon>
    </lineage>
</organism>
<protein>
    <submittedName>
        <fullName evidence="1">ABC transporter substrate-binding protein</fullName>
    </submittedName>
</protein>
<gene>
    <name evidence="1" type="ORF">SFC79_16655</name>
</gene>
<dbReference type="InterPro" id="IPR006059">
    <property type="entry name" value="SBP"/>
</dbReference>
<dbReference type="SUPFAM" id="SSF53850">
    <property type="entry name" value="Periplasmic binding protein-like II"/>
    <property type="match status" value="1"/>
</dbReference>
<dbReference type="InterPro" id="IPR006311">
    <property type="entry name" value="TAT_signal"/>
</dbReference>
<keyword evidence="2" id="KW-1185">Reference proteome</keyword>
<dbReference type="PROSITE" id="PS51318">
    <property type="entry name" value="TAT"/>
    <property type="match status" value="1"/>
</dbReference>
<sequence length="436" mass="47054">MTLTRRQLLAVAGGATVASVVSGCGGATTPVVDTGAALGASYDGPPVTISYWHGFTGGDGPAMRDLVARFNSSQDLITVEQNTINWAQYYQRVVAAVHAGRGPDVGAMHLEQLATQSARQTLNPLDDVLEELGISADQYPEQVWNGGMVNDVRYGVPLDVHCLASYTNRSMLERVGASGQPGTGDELRQVLDQMTGEGVETPFWMPNRWPAHLMFLSLLWQFGGEPYAEDGSEALFDSDAGVEALSWMRRQVEEGYSPDNVAVDTQYTAFKNGEGAFTWDGIWQINDLQAAGGDLDWGIAPIPTIGEQPAVWANSHHLVLFRDREPEDDRLKAGKAFIRYLTEQSAAWSGAGMIPALNEARESTEFKDSPQSALASAIPAMRFLPSVPGVPDVQTQTLETAVSEAILGRLKPDEALSDAAGRATQLLQANLDKFGR</sequence>
<dbReference type="Gene3D" id="3.40.190.10">
    <property type="entry name" value="Periplasmic binding protein-like II"/>
    <property type="match status" value="1"/>
</dbReference>
<evidence type="ECO:0000313" key="2">
    <source>
        <dbReference type="Proteomes" id="UP001291999"/>
    </source>
</evidence>
<dbReference type="PROSITE" id="PS51257">
    <property type="entry name" value="PROKAR_LIPOPROTEIN"/>
    <property type="match status" value="1"/>
</dbReference>
<proteinExistence type="predicted"/>
<dbReference type="InterPro" id="IPR050490">
    <property type="entry name" value="Bact_solute-bd_prot1"/>
</dbReference>
<dbReference type="PANTHER" id="PTHR43649:SF14">
    <property type="entry name" value="BLR3389 PROTEIN"/>
    <property type="match status" value="1"/>
</dbReference>
<accession>A0ABU5KEL0</accession>
<evidence type="ECO:0000313" key="1">
    <source>
        <dbReference type="EMBL" id="MDZ5663407.1"/>
    </source>
</evidence>
<name>A0ABU5KEL0_9ACTN</name>
<reference evidence="1 2" key="1">
    <citation type="submission" date="2023-11" db="EMBL/GenBank/DDBJ databases">
        <title>Novel species in genus Nocardioides.</title>
        <authorList>
            <person name="Zhou H."/>
        </authorList>
    </citation>
    <scope>NUCLEOTIDE SEQUENCE [LARGE SCALE GENOMIC DNA]</scope>
    <source>
        <strain evidence="1 2">S-58</strain>
    </source>
</reference>
<comment type="caution">
    <text evidence="1">The sequence shown here is derived from an EMBL/GenBank/DDBJ whole genome shotgun (WGS) entry which is preliminary data.</text>
</comment>
<dbReference type="EMBL" id="JAXQPW010000006">
    <property type="protein sequence ID" value="MDZ5663407.1"/>
    <property type="molecule type" value="Genomic_DNA"/>
</dbReference>
<dbReference type="Pfam" id="PF13416">
    <property type="entry name" value="SBP_bac_8"/>
    <property type="match status" value="1"/>
</dbReference>